<dbReference type="Proteomes" id="UP000297241">
    <property type="component" value="Unassembled WGS sequence"/>
</dbReference>
<feature type="transmembrane region" description="Helical" evidence="10">
    <location>
        <begin position="406"/>
        <end position="425"/>
    </location>
</feature>
<dbReference type="AlphaFoldDB" id="A0A4Z1AG81"/>
<dbReference type="Pfam" id="PF03062">
    <property type="entry name" value="MBOAT"/>
    <property type="match status" value="1"/>
</dbReference>
<keyword evidence="7 9" id="KW-0472">Membrane</keyword>
<keyword evidence="5 10" id="KW-0812">Transmembrane</keyword>
<accession>A0A4Z1AG81</accession>
<gene>
    <name evidence="11" type="ORF">EHR06_17755</name>
</gene>
<feature type="transmembrane region" description="Helical" evidence="10">
    <location>
        <begin position="312"/>
        <end position="329"/>
    </location>
</feature>
<dbReference type="OrthoDB" id="315088at2"/>
<dbReference type="PANTHER" id="PTHR13285:SF23">
    <property type="entry name" value="TEICHOIC ACID D-ALANYLTRANSFERASE"/>
    <property type="match status" value="1"/>
</dbReference>
<keyword evidence="6 10" id="KW-1133">Transmembrane helix</keyword>
<sequence>MAGLDLFFGGKFLLFNSLDFFLFLLVVFIVYWTLPNVYRKVWLISASVFFYGFWSIGFLFHFLGILTFNYLFYYFAHGSYTKAKVSFLVIVNLFNLAIFKYLIFFETVLNDLGFSIQVAYPLKDFVLPLAISFYTFQIIAFHIDCYRGELKEKVSPQDFFFFILFFPQLIAGPIIRWAELKRQIDRNKLPHADLLRTGSILIFFGLLKKVVIGDQLGTLIDPVFQSPEKYNQAAILLSTYGFAVQIYSDFSGYSDIARGLAILLGFNIPRNFDTPYFATTLQEFWQRWHITLSRWLRDYLYIPLGGNRTGKINTYINLLLTMLLGGLWHGANYNFLIWGGLHGLFLAIERPFVRTFQKYSKFWQLGIRSLILFHFVCITWIFFRSSNLREAIVFFEGFTRKVGSNLSNNSLAGWLIFAAIILHVFERNYRKLDFLTRKFWPLPAFGIALFALFPSTVTNVMTFIYFQF</sequence>
<dbReference type="PIRSF" id="PIRSF500217">
    <property type="entry name" value="AlgI"/>
    <property type="match status" value="1"/>
</dbReference>
<evidence type="ECO:0000256" key="4">
    <source>
        <dbReference type="ARBA" id="ARBA00022679"/>
    </source>
</evidence>
<evidence type="ECO:0000256" key="3">
    <source>
        <dbReference type="ARBA" id="ARBA00022475"/>
    </source>
</evidence>
<evidence type="ECO:0000313" key="11">
    <source>
        <dbReference type="EMBL" id="TGM96170.1"/>
    </source>
</evidence>
<dbReference type="GO" id="GO:0005886">
    <property type="term" value="C:plasma membrane"/>
    <property type="evidence" value="ECO:0007669"/>
    <property type="project" value="UniProtKB-SubCell"/>
</dbReference>
<dbReference type="InterPro" id="IPR024194">
    <property type="entry name" value="Ac/AlaTfrase_AlgI/DltB"/>
</dbReference>
<keyword evidence="12" id="KW-1185">Reference proteome</keyword>
<evidence type="ECO:0000256" key="2">
    <source>
        <dbReference type="ARBA" id="ARBA00010323"/>
    </source>
</evidence>
<keyword evidence="4 9" id="KW-0808">Transferase</keyword>
<evidence type="ECO:0000256" key="1">
    <source>
        <dbReference type="ARBA" id="ARBA00004651"/>
    </source>
</evidence>
<evidence type="ECO:0000256" key="10">
    <source>
        <dbReference type="SAM" id="Phobius"/>
    </source>
</evidence>
<dbReference type="InterPro" id="IPR028362">
    <property type="entry name" value="AlgI"/>
</dbReference>
<evidence type="ECO:0000256" key="6">
    <source>
        <dbReference type="ARBA" id="ARBA00022989"/>
    </source>
</evidence>
<dbReference type="InterPro" id="IPR004299">
    <property type="entry name" value="MBOAT_fam"/>
</dbReference>
<feature type="transmembrane region" description="Helical" evidence="10">
    <location>
        <begin position="159"/>
        <end position="178"/>
    </location>
</feature>
<organism evidence="11 12">
    <name type="scientific">Leptospira dzoumogneensis</name>
    <dbReference type="NCBI Taxonomy" id="2484904"/>
    <lineage>
        <taxon>Bacteria</taxon>
        <taxon>Pseudomonadati</taxon>
        <taxon>Spirochaetota</taxon>
        <taxon>Spirochaetia</taxon>
        <taxon>Leptospirales</taxon>
        <taxon>Leptospiraceae</taxon>
        <taxon>Leptospira</taxon>
    </lineage>
</organism>
<evidence type="ECO:0000256" key="9">
    <source>
        <dbReference type="PIRNR" id="PIRNR016636"/>
    </source>
</evidence>
<dbReference type="PIRSF" id="PIRSF016636">
    <property type="entry name" value="AlgI_DltB"/>
    <property type="match status" value="1"/>
</dbReference>
<comment type="similarity">
    <text evidence="2 9">Belongs to the membrane-bound acyltransferase family.</text>
</comment>
<keyword evidence="8 9" id="KW-0012">Acyltransferase</keyword>
<proteinExistence type="inferred from homology"/>
<feature type="transmembrane region" description="Helical" evidence="10">
    <location>
        <begin position="445"/>
        <end position="466"/>
    </location>
</feature>
<feature type="transmembrane region" description="Helical" evidence="10">
    <location>
        <begin position="365"/>
        <end position="383"/>
    </location>
</feature>
<name>A0A4Z1AG81_9LEPT</name>
<dbReference type="InterPro" id="IPR051085">
    <property type="entry name" value="MB_O-acyltransferase"/>
</dbReference>
<reference evidence="11" key="1">
    <citation type="journal article" date="2019" name="PLoS Negl. Trop. Dis.">
        <title>Revisiting the worldwide diversity of Leptospira species in the environment.</title>
        <authorList>
            <person name="Vincent A.T."/>
            <person name="Schiettekatte O."/>
            <person name="Bourhy P."/>
            <person name="Veyrier F.J."/>
            <person name="Picardeau M."/>
        </authorList>
    </citation>
    <scope>NUCLEOTIDE SEQUENCE [LARGE SCALE GENOMIC DNA]</scope>
    <source>
        <strain evidence="11">201601113</strain>
    </source>
</reference>
<dbReference type="GO" id="GO:0016746">
    <property type="term" value="F:acyltransferase activity"/>
    <property type="evidence" value="ECO:0007669"/>
    <property type="project" value="UniProtKB-KW"/>
</dbReference>
<evidence type="ECO:0000256" key="8">
    <source>
        <dbReference type="ARBA" id="ARBA00023315"/>
    </source>
</evidence>
<feature type="transmembrane region" description="Helical" evidence="10">
    <location>
        <begin position="41"/>
        <end position="73"/>
    </location>
</feature>
<dbReference type="PANTHER" id="PTHR13285">
    <property type="entry name" value="ACYLTRANSFERASE"/>
    <property type="match status" value="1"/>
</dbReference>
<feature type="transmembrane region" description="Helical" evidence="10">
    <location>
        <begin position="85"/>
        <end position="104"/>
    </location>
</feature>
<dbReference type="GO" id="GO:0042121">
    <property type="term" value="P:alginic acid biosynthetic process"/>
    <property type="evidence" value="ECO:0007669"/>
    <property type="project" value="InterPro"/>
</dbReference>
<evidence type="ECO:0000256" key="5">
    <source>
        <dbReference type="ARBA" id="ARBA00022692"/>
    </source>
</evidence>
<keyword evidence="3 9" id="KW-1003">Cell membrane</keyword>
<comment type="subcellular location">
    <subcellularLocation>
        <location evidence="1">Cell membrane</location>
        <topology evidence="1">Multi-pass membrane protein</topology>
    </subcellularLocation>
</comment>
<feature type="transmembrane region" description="Helical" evidence="10">
    <location>
        <begin position="12"/>
        <end position="34"/>
    </location>
</feature>
<evidence type="ECO:0000313" key="12">
    <source>
        <dbReference type="Proteomes" id="UP000297241"/>
    </source>
</evidence>
<protein>
    <submittedName>
        <fullName evidence="11">MBOAT family protein</fullName>
    </submittedName>
</protein>
<dbReference type="EMBL" id="RQHS01000022">
    <property type="protein sequence ID" value="TGM96170.1"/>
    <property type="molecule type" value="Genomic_DNA"/>
</dbReference>
<comment type="caution">
    <text evidence="11">The sequence shown here is derived from an EMBL/GenBank/DDBJ whole genome shotgun (WGS) entry which is preliminary data.</text>
</comment>
<evidence type="ECO:0000256" key="7">
    <source>
        <dbReference type="ARBA" id="ARBA00023136"/>
    </source>
</evidence>